<name>A0AA38C3F8_TAXCH</name>
<accession>A0AA38C3F8</accession>
<comment type="caution">
    <text evidence="1">The sequence shown here is derived from an EMBL/GenBank/DDBJ whole genome shotgun (WGS) entry which is preliminary data.</text>
</comment>
<proteinExistence type="predicted"/>
<reference evidence="1 2" key="1">
    <citation type="journal article" date="2021" name="Nat. Plants">
        <title>The Taxus genome provides insights into paclitaxel biosynthesis.</title>
        <authorList>
            <person name="Xiong X."/>
            <person name="Gou J."/>
            <person name="Liao Q."/>
            <person name="Li Y."/>
            <person name="Zhou Q."/>
            <person name="Bi G."/>
            <person name="Li C."/>
            <person name="Du R."/>
            <person name="Wang X."/>
            <person name="Sun T."/>
            <person name="Guo L."/>
            <person name="Liang H."/>
            <person name="Lu P."/>
            <person name="Wu Y."/>
            <person name="Zhang Z."/>
            <person name="Ro D.K."/>
            <person name="Shang Y."/>
            <person name="Huang S."/>
            <person name="Yan J."/>
        </authorList>
    </citation>
    <scope>NUCLEOTIDE SEQUENCE [LARGE SCALE GENOMIC DNA]</scope>
    <source>
        <strain evidence="1">Ta-2019</strain>
    </source>
</reference>
<dbReference type="AlphaFoldDB" id="A0AA38C3F8"/>
<evidence type="ECO:0000313" key="1">
    <source>
        <dbReference type="EMBL" id="KAH9288828.1"/>
    </source>
</evidence>
<keyword evidence="2" id="KW-1185">Reference proteome</keyword>
<dbReference type="Proteomes" id="UP000824469">
    <property type="component" value="Unassembled WGS sequence"/>
</dbReference>
<organism evidence="1 2">
    <name type="scientific">Taxus chinensis</name>
    <name type="common">Chinese yew</name>
    <name type="synonym">Taxus wallichiana var. chinensis</name>
    <dbReference type="NCBI Taxonomy" id="29808"/>
    <lineage>
        <taxon>Eukaryota</taxon>
        <taxon>Viridiplantae</taxon>
        <taxon>Streptophyta</taxon>
        <taxon>Embryophyta</taxon>
        <taxon>Tracheophyta</taxon>
        <taxon>Spermatophyta</taxon>
        <taxon>Pinopsida</taxon>
        <taxon>Pinidae</taxon>
        <taxon>Conifers II</taxon>
        <taxon>Cupressales</taxon>
        <taxon>Taxaceae</taxon>
        <taxon>Taxus</taxon>
    </lineage>
</organism>
<gene>
    <name evidence="1" type="ORF">KI387_032945</name>
</gene>
<dbReference type="EMBL" id="JAHRHJ020003813">
    <property type="protein sequence ID" value="KAH9288828.1"/>
    <property type="molecule type" value="Genomic_DNA"/>
</dbReference>
<feature type="non-terminal residue" evidence="1">
    <location>
        <position position="102"/>
    </location>
</feature>
<evidence type="ECO:0000313" key="2">
    <source>
        <dbReference type="Proteomes" id="UP000824469"/>
    </source>
</evidence>
<protein>
    <submittedName>
        <fullName evidence="1">Uncharacterized protein</fullName>
    </submittedName>
</protein>
<sequence length="102" mass="11563">MIKEIPGCVKENTSCLAFQGGPGYQQYSNFRMCQRKSYYQDPTETPCPMDDLRLLESCLAGNHPREVAKNVIQFYAHGKIGKQGLITIKSRHWSQGPTFGHQ</sequence>